<sequence length="204" mass="21129">MSRTAATAAISRRTRVRWLTRRLVPTLTAGLLLFGASCTSTPPPSAPPSPAPSTPASSAPSSEDGFTFDDIAEFENGLTIEVAGTPLARNAGSHEKGAEETNGELIVVAVLISNGGTEPFPAQDSLITVQYKDVEDARLIVDDTGELQAGFSEPIPAGDDATVTLGFAVPFSALDQISVTVDPGDDVNEPVTFTGAAEREDEAG</sequence>
<feature type="region of interest" description="Disordered" evidence="1">
    <location>
        <begin position="40"/>
        <end position="66"/>
    </location>
</feature>
<dbReference type="Proteomes" id="UP000569914">
    <property type="component" value="Unassembled WGS sequence"/>
</dbReference>
<dbReference type="RefSeq" id="WP_179753013.1">
    <property type="nucleotide sequence ID" value="NZ_JACCBU010000001.1"/>
</dbReference>
<reference evidence="2 3" key="1">
    <citation type="submission" date="2020-07" db="EMBL/GenBank/DDBJ databases">
        <title>Sequencing the genomes of 1000 actinobacteria strains.</title>
        <authorList>
            <person name="Klenk H.-P."/>
        </authorList>
    </citation>
    <scope>NUCLEOTIDE SEQUENCE [LARGE SCALE GENOMIC DNA]</scope>
    <source>
        <strain evidence="2 3">DSM 22083</strain>
    </source>
</reference>
<gene>
    <name evidence="2" type="ORF">BKA15_003632</name>
</gene>
<dbReference type="EMBL" id="JACCBU010000001">
    <property type="protein sequence ID" value="NYE72303.1"/>
    <property type="molecule type" value="Genomic_DNA"/>
</dbReference>
<feature type="region of interest" description="Disordered" evidence="1">
    <location>
        <begin position="182"/>
        <end position="204"/>
    </location>
</feature>
<organism evidence="2 3">
    <name type="scientific">Microlunatus parietis</name>
    <dbReference type="NCBI Taxonomy" id="682979"/>
    <lineage>
        <taxon>Bacteria</taxon>
        <taxon>Bacillati</taxon>
        <taxon>Actinomycetota</taxon>
        <taxon>Actinomycetes</taxon>
        <taxon>Propionibacteriales</taxon>
        <taxon>Propionibacteriaceae</taxon>
        <taxon>Microlunatus</taxon>
    </lineage>
</organism>
<evidence type="ECO:0000313" key="2">
    <source>
        <dbReference type="EMBL" id="NYE72303.1"/>
    </source>
</evidence>
<protein>
    <recommendedName>
        <fullName evidence="4">DUF4352 domain-containing protein</fullName>
    </recommendedName>
</protein>
<proteinExistence type="predicted"/>
<evidence type="ECO:0008006" key="4">
    <source>
        <dbReference type="Google" id="ProtNLM"/>
    </source>
</evidence>
<evidence type="ECO:0000256" key="1">
    <source>
        <dbReference type="SAM" id="MobiDB-lite"/>
    </source>
</evidence>
<accession>A0A7Y9I8K3</accession>
<comment type="caution">
    <text evidence="2">The sequence shown here is derived from an EMBL/GenBank/DDBJ whole genome shotgun (WGS) entry which is preliminary data.</text>
</comment>
<keyword evidence="3" id="KW-1185">Reference proteome</keyword>
<dbReference type="AlphaFoldDB" id="A0A7Y9I8K3"/>
<name>A0A7Y9I8K3_9ACTN</name>
<feature type="compositionally biased region" description="Pro residues" evidence="1">
    <location>
        <begin position="41"/>
        <end position="53"/>
    </location>
</feature>
<evidence type="ECO:0000313" key="3">
    <source>
        <dbReference type="Proteomes" id="UP000569914"/>
    </source>
</evidence>